<dbReference type="NCBIfam" id="NF047509">
    <property type="entry name" value="Rv3131_FMN_oxido"/>
    <property type="match status" value="1"/>
</dbReference>
<sequence>MENINEIIRYATLAPSGHNTQPWKFYLEKNQIKIFPDYSRRLPAVDPDDRELFISLGCALENLLIVAEHNGYSTNVEYSFDGNGEDFISVVLDTDGIKENDILYDAIPQRQTTRSKYDGNSIPDDDLDKLKSVIMEDGISSLFITDDDKIEAIIDLVRMGNKIQMNDENFKKELTSWIRFNDSDTKKHLDGLSSKTMGSPSIPSWFGRFFIKYIATDKAQSKKDEINIRSSSSLLVIMSDDNSKIAWVDIGRSFERLVLNATALNIKNAHLNQPCEIPQLKEKLQEILSIGNKHPQLLLRIGYGQPLPRSQRRHVEDVVY</sequence>
<dbReference type="GO" id="GO:0016491">
    <property type="term" value="F:oxidoreductase activity"/>
    <property type="evidence" value="ECO:0007669"/>
    <property type="project" value="UniProtKB-KW"/>
</dbReference>
<evidence type="ECO:0000256" key="3">
    <source>
        <dbReference type="ARBA" id="ARBA00023002"/>
    </source>
</evidence>
<dbReference type="AlphaFoldDB" id="D7E7L7"/>
<dbReference type="GeneID" id="9346850"/>
<evidence type="ECO:0000313" key="4">
    <source>
        <dbReference type="EMBL" id="ADI74090.1"/>
    </source>
</evidence>
<keyword evidence="2" id="KW-0288">FMN</keyword>
<keyword evidence="3" id="KW-0560">Oxidoreductase</keyword>
<proteinExistence type="predicted"/>
<dbReference type="PANTHER" id="PTHR23026:SF90">
    <property type="entry name" value="IODOTYROSINE DEIODINASE 1"/>
    <property type="match status" value="1"/>
</dbReference>
<evidence type="ECO:0000313" key="5">
    <source>
        <dbReference type="Proteomes" id="UP000000391"/>
    </source>
</evidence>
<evidence type="ECO:0000256" key="1">
    <source>
        <dbReference type="ARBA" id="ARBA00022630"/>
    </source>
</evidence>
<protein>
    <recommendedName>
        <fullName evidence="6">Nitroreductase</fullName>
    </recommendedName>
</protein>
<dbReference type="SUPFAM" id="SSF55469">
    <property type="entry name" value="FMN-dependent nitroreductase-like"/>
    <property type="match status" value="2"/>
</dbReference>
<keyword evidence="5" id="KW-1185">Reference proteome</keyword>
<reference evidence="4 5" key="1">
    <citation type="submission" date="2010-06" db="EMBL/GenBank/DDBJ databases">
        <title>Complete sequence chromosome of Methanohalobium evestigatum Z-7303.</title>
        <authorList>
            <consortium name="US DOE Joint Genome Institute"/>
            <person name="Lucas S."/>
            <person name="Copeland A."/>
            <person name="Lapidus A."/>
            <person name="Cheng J.-F."/>
            <person name="Bruce D."/>
            <person name="Goodwin L."/>
            <person name="Pitluck S."/>
            <person name="Saunders E."/>
            <person name="Detter J.C."/>
            <person name="Han C."/>
            <person name="Tapia R."/>
            <person name="Land M."/>
            <person name="Hauser L."/>
            <person name="Kyrpides N."/>
            <person name="Mikhailova N."/>
            <person name="Sieprawska-Lupa M."/>
            <person name="Whitman W.B."/>
            <person name="Anderson I."/>
            <person name="Woyke T."/>
        </authorList>
    </citation>
    <scope>NUCLEOTIDE SEQUENCE [LARGE SCALE GENOMIC DNA]</scope>
    <source>
        <strain evidence="5">ATCC BAA-1072 / DSM 3721 / NBRC 107634 / OCM 161 / Z-7303</strain>
    </source>
</reference>
<organism evidence="4 5">
    <name type="scientific">Methanohalobium evestigatum (strain ATCC BAA-1072 / DSM 3721 / NBRC 107634 / OCM 161 / Z-7303)</name>
    <dbReference type="NCBI Taxonomy" id="644295"/>
    <lineage>
        <taxon>Archaea</taxon>
        <taxon>Methanobacteriati</taxon>
        <taxon>Methanobacteriota</taxon>
        <taxon>Stenosarchaea group</taxon>
        <taxon>Methanomicrobia</taxon>
        <taxon>Methanosarcinales</taxon>
        <taxon>Methanosarcinaceae</taxon>
        <taxon>Methanohalobium</taxon>
    </lineage>
</organism>
<dbReference type="PANTHER" id="PTHR23026">
    <property type="entry name" value="NADPH NITROREDUCTASE"/>
    <property type="match status" value="1"/>
</dbReference>
<dbReference type="RefSeq" id="WP_013194657.1">
    <property type="nucleotide sequence ID" value="NC_014253.1"/>
</dbReference>
<gene>
    <name evidence="4" type="ordered locus">Metev_1217</name>
</gene>
<dbReference type="HOGENOM" id="CLU_051479_3_0_2"/>
<dbReference type="Proteomes" id="UP000000391">
    <property type="component" value="Chromosome"/>
</dbReference>
<evidence type="ECO:0000256" key="2">
    <source>
        <dbReference type="ARBA" id="ARBA00022643"/>
    </source>
</evidence>
<dbReference type="InterPro" id="IPR000415">
    <property type="entry name" value="Nitroreductase-like"/>
</dbReference>
<accession>D7E7L7</accession>
<name>D7E7L7_METEZ</name>
<dbReference type="EMBL" id="CP002069">
    <property type="protein sequence ID" value="ADI74090.1"/>
    <property type="molecule type" value="Genomic_DNA"/>
</dbReference>
<keyword evidence="1" id="KW-0285">Flavoprotein</keyword>
<dbReference type="Gene3D" id="3.40.109.10">
    <property type="entry name" value="NADH Oxidase"/>
    <property type="match status" value="2"/>
</dbReference>
<dbReference type="KEGG" id="mev:Metev_1217"/>
<evidence type="ECO:0008006" key="6">
    <source>
        <dbReference type="Google" id="ProtNLM"/>
    </source>
</evidence>
<dbReference type="InterPro" id="IPR050627">
    <property type="entry name" value="Nitroreductase/BluB"/>
</dbReference>
<dbReference type="OrthoDB" id="287850at2157"/>